<name>A0A5R8Z846_9ACTN</name>
<dbReference type="PROSITE" id="PS50931">
    <property type="entry name" value="HTH_LYSR"/>
    <property type="match status" value="1"/>
</dbReference>
<dbReference type="GO" id="GO:0032993">
    <property type="term" value="C:protein-DNA complex"/>
    <property type="evidence" value="ECO:0007669"/>
    <property type="project" value="TreeGrafter"/>
</dbReference>
<keyword evidence="4" id="KW-0804">Transcription</keyword>
<evidence type="ECO:0000313" key="7">
    <source>
        <dbReference type="Proteomes" id="UP000309033"/>
    </source>
</evidence>
<dbReference type="OrthoDB" id="3673085at2"/>
<keyword evidence="3" id="KW-0238">DNA-binding</keyword>
<dbReference type="SUPFAM" id="SSF46785">
    <property type="entry name" value="Winged helix' DNA-binding domain"/>
    <property type="match status" value="1"/>
</dbReference>
<dbReference type="Gene3D" id="3.40.190.10">
    <property type="entry name" value="Periplasmic binding protein-like II"/>
    <property type="match status" value="2"/>
</dbReference>
<evidence type="ECO:0000313" key="6">
    <source>
        <dbReference type="EMBL" id="TLP61968.1"/>
    </source>
</evidence>
<dbReference type="PANTHER" id="PTHR30346:SF29">
    <property type="entry name" value="LYSR SUBSTRATE-BINDING"/>
    <property type="match status" value="1"/>
</dbReference>
<evidence type="ECO:0000256" key="3">
    <source>
        <dbReference type="ARBA" id="ARBA00023125"/>
    </source>
</evidence>
<proteinExistence type="inferred from homology"/>
<comment type="caution">
    <text evidence="6">The sequence shown here is derived from an EMBL/GenBank/DDBJ whole genome shotgun (WGS) entry which is preliminary data.</text>
</comment>
<dbReference type="Pfam" id="PF00126">
    <property type="entry name" value="HTH_1"/>
    <property type="match status" value="1"/>
</dbReference>
<organism evidence="6 7">
    <name type="scientific">Microbispora triticiradicis</name>
    <dbReference type="NCBI Taxonomy" id="2200763"/>
    <lineage>
        <taxon>Bacteria</taxon>
        <taxon>Bacillati</taxon>
        <taxon>Actinomycetota</taxon>
        <taxon>Actinomycetes</taxon>
        <taxon>Streptosporangiales</taxon>
        <taxon>Streptosporangiaceae</taxon>
        <taxon>Microbispora</taxon>
    </lineage>
</organism>
<protein>
    <submittedName>
        <fullName evidence="6">LysR family transcriptional regulator</fullName>
    </submittedName>
</protein>
<dbReference type="Gene3D" id="1.10.10.10">
    <property type="entry name" value="Winged helix-like DNA-binding domain superfamily/Winged helix DNA-binding domain"/>
    <property type="match status" value="1"/>
</dbReference>
<keyword evidence="7" id="KW-1185">Reference proteome</keyword>
<keyword evidence="2" id="KW-0805">Transcription regulation</keyword>
<dbReference type="Pfam" id="PF03466">
    <property type="entry name" value="LysR_substrate"/>
    <property type="match status" value="1"/>
</dbReference>
<evidence type="ECO:0000259" key="5">
    <source>
        <dbReference type="PROSITE" id="PS50931"/>
    </source>
</evidence>
<dbReference type="FunFam" id="1.10.10.10:FF:000001">
    <property type="entry name" value="LysR family transcriptional regulator"/>
    <property type="match status" value="1"/>
</dbReference>
<dbReference type="InterPro" id="IPR011991">
    <property type="entry name" value="ArsR-like_HTH"/>
</dbReference>
<dbReference type="PANTHER" id="PTHR30346">
    <property type="entry name" value="TRANSCRIPTIONAL DUAL REGULATOR HCAR-RELATED"/>
    <property type="match status" value="1"/>
</dbReference>
<dbReference type="GO" id="GO:0003677">
    <property type="term" value="F:DNA binding"/>
    <property type="evidence" value="ECO:0007669"/>
    <property type="project" value="UniProtKB-KW"/>
</dbReference>
<dbReference type="InterPro" id="IPR005119">
    <property type="entry name" value="LysR_subst-bd"/>
</dbReference>
<dbReference type="PRINTS" id="PR00039">
    <property type="entry name" value="HTHLYSR"/>
</dbReference>
<sequence length="320" mass="32993">MTIDVVRLRVLVALARAGTVTAAARELHYSQPSVSHHLARLEAETGAKLVQRVGRGVRLTEAGRLLAERGAEILGRLDAASAELSAHVGLRAGRVRLAAFPSALGTFVPAAAQRLAREHPGLDLRLMEAEPPEALRLLRAGEVDVAVVFRYGGTGPEDDGVRLVHLLDDPSLLVTPLGAASGSDLAAYADAPWIAGCERCRAHLLALCGEAGFEPRVSFTTDDYVAVQAMVAAGLGVAVLPRLALSAHRHPDVLTSDLPGPARRVHAATYGEPPDPPATAALVAALLRAQLGAGDGAGDGVGPSLSSSVALQTAVPVPGS</sequence>
<dbReference type="CDD" id="cd08423">
    <property type="entry name" value="PBP2_LTTR_like_6"/>
    <property type="match status" value="1"/>
</dbReference>
<dbReference type="Proteomes" id="UP000309033">
    <property type="component" value="Unassembled WGS sequence"/>
</dbReference>
<dbReference type="InterPro" id="IPR000847">
    <property type="entry name" value="LysR_HTH_N"/>
</dbReference>
<reference evidence="6" key="1">
    <citation type="submission" date="2019-05" db="EMBL/GenBank/DDBJ databases">
        <title>Isolation, diversity and antifungal activity of Actinobacteria from wheat.</title>
        <authorList>
            <person name="Yu B."/>
        </authorList>
    </citation>
    <scope>NUCLEOTIDE SEQUENCE [LARGE SCALE GENOMIC DNA]</scope>
    <source>
        <strain evidence="6">NEAU-HEGS1-5</strain>
    </source>
</reference>
<evidence type="ECO:0000256" key="4">
    <source>
        <dbReference type="ARBA" id="ARBA00023163"/>
    </source>
</evidence>
<dbReference type="InterPro" id="IPR036388">
    <property type="entry name" value="WH-like_DNA-bd_sf"/>
</dbReference>
<dbReference type="AlphaFoldDB" id="A0A5R8Z846"/>
<accession>A0A5R8Z846</accession>
<feature type="domain" description="HTH lysR-type" evidence="5">
    <location>
        <begin position="1"/>
        <end position="60"/>
    </location>
</feature>
<dbReference type="CDD" id="cd00090">
    <property type="entry name" value="HTH_ARSR"/>
    <property type="match status" value="1"/>
</dbReference>
<evidence type="ECO:0000256" key="2">
    <source>
        <dbReference type="ARBA" id="ARBA00023015"/>
    </source>
</evidence>
<comment type="similarity">
    <text evidence="1">Belongs to the LysR transcriptional regulatory family.</text>
</comment>
<dbReference type="SUPFAM" id="SSF53850">
    <property type="entry name" value="Periplasmic binding protein-like II"/>
    <property type="match status" value="1"/>
</dbReference>
<dbReference type="InterPro" id="IPR036390">
    <property type="entry name" value="WH_DNA-bd_sf"/>
</dbReference>
<dbReference type="GO" id="GO:0003700">
    <property type="term" value="F:DNA-binding transcription factor activity"/>
    <property type="evidence" value="ECO:0007669"/>
    <property type="project" value="InterPro"/>
</dbReference>
<evidence type="ECO:0000256" key="1">
    <source>
        <dbReference type="ARBA" id="ARBA00009437"/>
    </source>
</evidence>
<gene>
    <name evidence="6" type="ORF">FED44_08210</name>
</gene>
<dbReference type="EMBL" id="VANP01000003">
    <property type="protein sequence ID" value="TLP61968.1"/>
    <property type="molecule type" value="Genomic_DNA"/>
</dbReference>